<keyword evidence="15" id="KW-1185">Reference proteome</keyword>
<evidence type="ECO:0000256" key="4">
    <source>
        <dbReference type="ARBA" id="ARBA00022679"/>
    </source>
</evidence>
<feature type="site" description="Interaction with substrate tRNA" evidence="10">
    <location>
        <position position="136"/>
    </location>
</feature>
<keyword evidence="6 10" id="KW-0547">Nucleotide-binding</keyword>
<feature type="binding site" evidence="10">
    <location>
        <begin position="51"/>
        <end position="56"/>
    </location>
    <ligand>
        <name>substrate</name>
    </ligand>
</feature>
<evidence type="ECO:0000256" key="8">
    <source>
        <dbReference type="ARBA" id="ARBA00022842"/>
    </source>
</evidence>
<comment type="subunit">
    <text evidence="10">Monomer.</text>
</comment>
<feature type="site" description="Interaction with substrate tRNA" evidence="10">
    <location>
        <position position="158"/>
    </location>
</feature>
<reference evidence="14 15" key="1">
    <citation type="journal article" date="2014" name="Int. J. Syst. Evol. Microbiol.">
        <title>Celeribacter indicus sp. nov., a polycyclic aromatic hydrocarbon-degrading bacterium from deep-sea sediment and reclassification of Huaishuia halophila as Celeribacter halophilus comb. nov.</title>
        <authorList>
            <person name="Lai Q."/>
            <person name="Cao J."/>
            <person name="Yuan J."/>
            <person name="Li F."/>
            <person name="Shao Z."/>
        </authorList>
    </citation>
    <scope>NUCLEOTIDE SEQUENCE [LARGE SCALE GENOMIC DNA]</scope>
    <source>
        <strain evidence="14">P73</strain>
    </source>
</reference>
<evidence type="ECO:0000256" key="12">
    <source>
        <dbReference type="RuleBase" id="RU003784"/>
    </source>
</evidence>
<dbReference type="SUPFAM" id="SSF52540">
    <property type="entry name" value="P-loop containing nucleoside triphosphate hydrolases"/>
    <property type="match status" value="1"/>
</dbReference>
<dbReference type="KEGG" id="cid:P73_2622"/>
<evidence type="ECO:0000256" key="6">
    <source>
        <dbReference type="ARBA" id="ARBA00022741"/>
    </source>
</evidence>
<dbReference type="EMBL" id="CP004393">
    <property type="protein sequence ID" value="AJE47337.1"/>
    <property type="molecule type" value="Genomic_DNA"/>
</dbReference>
<comment type="catalytic activity">
    <reaction evidence="9 10 11">
        <text>adenosine(37) in tRNA + dimethylallyl diphosphate = N(6)-dimethylallyladenosine(37) in tRNA + diphosphate</text>
        <dbReference type="Rhea" id="RHEA:26482"/>
        <dbReference type="Rhea" id="RHEA-COMP:10162"/>
        <dbReference type="Rhea" id="RHEA-COMP:10375"/>
        <dbReference type="ChEBI" id="CHEBI:33019"/>
        <dbReference type="ChEBI" id="CHEBI:57623"/>
        <dbReference type="ChEBI" id="CHEBI:74411"/>
        <dbReference type="ChEBI" id="CHEBI:74415"/>
        <dbReference type="EC" id="2.5.1.75"/>
    </reaction>
</comment>
<dbReference type="Gene3D" id="1.10.20.140">
    <property type="match status" value="1"/>
</dbReference>
<evidence type="ECO:0000256" key="5">
    <source>
        <dbReference type="ARBA" id="ARBA00022694"/>
    </source>
</evidence>
<evidence type="ECO:0000256" key="1">
    <source>
        <dbReference type="ARBA" id="ARBA00001946"/>
    </source>
</evidence>
<dbReference type="AlphaFoldDB" id="A0A0B5E4N6"/>
<evidence type="ECO:0000256" key="9">
    <source>
        <dbReference type="ARBA" id="ARBA00049563"/>
    </source>
</evidence>
<evidence type="ECO:0000256" key="10">
    <source>
        <dbReference type="HAMAP-Rule" id="MF_00185"/>
    </source>
</evidence>
<evidence type="ECO:0000256" key="3">
    <source>
        <dbReference type="ARBA" id="ARBA00005842"/>
    </source>
</evidence>
<dbReference type="GO" id="GO:0006400">
    <property type="term" value="P:tRNA modification"/>
    <property type="evidence" value="ECO:0007669"/>
    <property type="project" value="TreeGrafter"/>
</dbReference>
<dbReference type="InterPro" id="IPR039657">
    <property type="entry name" value="Dimethylallyltransferase"/>
</dbReference>
<evidence type="ECO:0000313" key="14">
    <source>
        <dbReference type="EMBL" id="AJE47337.1"/>
    </source>
</evidence>
<comment type="function">
    <text evidence="2 10 12">Catalyzes the transfer of a dimethylallyl group onto the adenine at position 37 in tRNAs that read codons beginning with uridine, leading to the formation of N6-(dimethylallyl)adenosine (i(6)A).</text>
</comment>
<dbReference type="PANTHER" id="PTHR11088">
    <property type="entry name" value="TRNA DIMETHYLALLYLTRANSFERASE"/>
    <property type="match status" value="1"/>
</dbReference>
<sequence length="327" mass="35850">MDRKPGRINAWLANNLPFFLWTFAPQFATRRAMPLPFDIPAHLPVLIAGPTASGKSALALEIAERQGGVIVNADALQVFANWRVLTARPSPEDEARAPHALYGHVPGDAEYSVGHWLRDVAPFVRGAERPVIVGGTGLYFTALTEGLAEIPPTPPAIRAEADRRRRAEGGHAGLLAELEADDPRTAARIDRRNPMRVQRAWEVLRATGRGLADWQADTPPPLLPLAACFPILVEAEKSWLGARIDRRFETMLAEGALAEAEANLPHWDPAAPSAKAIGAPELIAHLRGETDLVQAKQAATLATRQYAKRQRTWFRARMGAYHKISRP</sequence>
<evidence type="ECO:0000256" key="2">
    <source>
        <dbReference type="ARBA" id="ARBA00003213"/>
    </source>
</evidence>
<dbReference type="Gene3D" id="3.40.50.300">
    <property type="entry name" value="P-loop containing nucleotide triphosphate hydrolases"/>
    <property type="match status" value="1"/>
</dbReference>
<comment type="cofactor">
    <cofactor evidence="1 10">
        <name>Mg(2+)</name>
        <dbReference type="ChEBI" id="CHEBI:18420"/>
    </cofactor>
</comment>
<keyword evidence="4 10" id="KW-0808">Transferase</keyword>
<dbReference type="HOGENOM" id="CLU_032616_0_1_5"/>
<feature type="binding site" evidence="10">
    <location>
        <begin position="49"/>
        <end position="56"/>
    </location>
    <ligand>
        <name>ATP</name>
        <dbReference type="ChEBI" id="CHEBI:30616"/>
    </ligand>
</feature>
<dbReference type="STRING" id="1208324.P73_2622"/>
<dbReference type="GO" id="GO:0005524">
    <property type="term" value="F:ATP binding"/>
    <property type="evidence" value="ECO:0007669"/>
    <property type="project" value="UniProtKB-UniRule"/>
</dbReference>
<dbReference type="InterPro" id="IPR027417">
    <property type="entry name" value="P-loop_NTPase"/>
</dbReference>
<proteinExistence type="inferred from homology"/>
<keyword evidence="5 10" id="KW-0819">tRNA processing</keyword>
<comment type="similarity">
    <text evidence="3 10 13">Belongs to the IPP transferase family.</text>
</comment>
<evidence type="ECO:0000313" key="15">
    <source>
        <dbReference type="Proteomes" id="UP000031521"/>
    </source>
</evidence>
<dbReference type="NCBIfam" id="TIGR00174">
    <property type="entry name" value="miaA"/>
    <property type="match status" value="1"/>
</dbReference>
<dbReference type="InterPro" id="IPR018022">
    <property type="entry name" value="IPT"/>
</dbReference>
<dbReference type="Proteomes" id="UP000031521">
    <property type="component" value="Chromosome"/>
</dbReference>
<name>A0A0B5E4N6_9RHOB</name>
<protein>
    <recommendedName>
        <fullName evidence="10">tRNA dimethylallyltransferase</fullName>
        <ecNumber evidence="10">2.5.1.75</ecNumber>
    </recommendedName>
    <alternativeName>
        <fullName evidence="10">Dimethylallyl diphosphate:tRNA dimethylallyltransferase</fullName>
        <shortName evidence="10">DMAPP:tRNA dimethylallyltransferase</shortName>
        <shortName evidence="10">DMATase</shortName>
    </alternativeName>
    <alternativeName>
        <fullName evidence="10">Isopentenyl-diphosphate:tRNA isopentenyltransferase</fullName>
        <shortName evidence="10">IPP transferase</shortName>
        <shortName evidence="10">IPPT</shortName>
        <shortName evidence="10">IPTase</shortName>
    </alternativeName>
</protein>
<keyword evidence="7 10" id="KW-0067">ATP-binding</keyword>
<keyword evidence="8 10" id="KW-0460">Magnesium</keyword>
<dbReference type="Pfam" id="PF01715">
    <property type="entry name" value="IPPT"/>
    <property type="match status" value="1"/>
</dbReference>
<dbReference type="HAMAP" id="MF_00185">
    <property type="entry name" value="IPP_trans"/>
    <property type="match status" value="1"/>
</dbReference>
<organism evidence="14 15">
    <name type="scientific">Celeribacter indicus</name>
    <dbReference type="NCBI Taxonomy" id="1208324"/>
    <lineage>
        <taxon>Bacteria</taxon>
        <taxon>Pseudomonadati</taxon>
        <taxon>Pseudomonadota</taxon>
        <taxon>Alphaproteobacteria</taxon>
        <taxon>Rhodobacterales</taxon>
        <taxon>Roseobacteraceae</taxon>
        <taxon>Celeribacter</taxon>
    </lineage>
</organism>
<gene>
    <name evidence="10 14" type="primary">miaA</name>
    <name evidence="14" type="ORF">P73_2622</name>
</gene>
<dbReference type="EC" id="2.5.1.75" evidence="10"/>
<dbReference type="PANTHER" id="PTHR11088:SF60">
    <property type="entry name" value="TRNA DIMETHYLALLYLTRANSFERASE"/>
    <property type="match status" value="1"/>
</dbReference>
<accession>A0A0B5E4N6</accession>
<evidence type="ECO:0000256" key="7">
    <source>
        <dbReference type="ARBA" id="ARBA00022840"/>
    </source>
</evidence>
<dbReference type="GO" id="GO:0052381">
    <property type="term" value="F:tRNA dimethylallyltransferase activity"/>
    <property type="evidence" value="ECO:0007669"/>
    <property type="project" value="UniProtKB-UniRule"/>
</dbReference>
<evidence type="ECO:0000256" key="11">
    <source>
        <dbReference type="RuleBase" id="RU003783"/>
    </source>
</evidence>
<evidence type="ECO:0000256" key="13">
    <source>
        <dbReference type="RuleBase" id="RU003785"/>
    </source>
</evidence>
<comment type="caution">
    <text evidence="10">Lacks conserved residue(s) required for the propagation of feature annotation.</text>
</comment>